<dbReference type="SUPFAM" id="SSF56601">
    <property type="entry name" value="beta-lactamase/transpeptidase-like"/>
    <property type="match status" value="1"/>
</dbReference>
<dbReference type="EMBL" id="SNXS01000014">
    <property type="protein sequence ID" value="TDP61251.1"/>
    <property type="molecule type" value="Genomic_DNA"/>
</dbReference>
<dbReference type="Proteomes" id="UP000295361">
    <property type="component" value="Unassembled WGS sequence"/>
</dbReference>
<dbReference type="PANTHER" id="PTHR46825">
    <property type="entry name" value="D-ALANYL-D-ALANINE-CARBOXYPEPTIDASE/ENDOPEPTIDASE AMPH"/>
    <property type="match status" value="1"/>
</dbReference>
<dbReference type="PANTHER" id="PTHR46825:SF9">
    <property type="entry name" value="BETA-LACTAMASE-RELATED DOMAIN-CONTAINING PROTEIN"/>
    <property type="match status" value="1"/>
</dbReference>
<accession>A0A4R6QFD2</accession>
<comment type="caution">
    <text evidence="2">The sequence shown here is derived from an EMBL/GenBank/DDBJ whole genome shotgun (WGS) entry which is preliminary data.</text>
</comment>
<reference evidence="2 3" key="1">
    <citation type="submission" date="2019-03" db="EMBL/GenBank/DDBJ databases">
        <title>Genomic Encyclopedia of Type Strains, Phase IV (KMG-IV): sequencing the most valuable type-strain genomes for metagenomic binning, comparative biology and taxonomic classification.</title>
        <authorList>
            <person name="Goeker M."/>
        </authorList>
    </citation>
    <scope>NUCLEOTIDE SEQUENCE [LARGE SCALE GENOMIC DNA]</scope>
    <source>
        <strain evidence="2 3">DSM 16998</strain>
    </source>
</reference>
<dbReference type="InterPro" id="IPR012338">
    <property type="entry name" value="Beta-lactam/transpept-like"/>
</dbReference>
<sequence length="440" mass="47110">MIEPIPLPAALAATLTKTAHEFGLPGLAISLVAPGRCSIFTAGVEAPGSQRPVTGSTWFSVASLGKHVTACAVLDLAQSGTLDLEAPIGRYLPDVPSAWSKRTVLSLLRHTSGLPEYLAYTDAESVPERRDGFMRTYGGMATAFEPDQGWIYTNTNYILLGFLIAQLARRPYAAAVQALFDRVNCVGATVAGPQWTREANEQGLGIAGRDVASAQREVIGDGDISFTAQGALAWLQALLGDQLLSAASMATMFSPAPLLTGRPSPYGCGWFVDTLRGAVIGHHAGHYDGWTAMAFLSPAHGCGVVAMCNLAPGNTRAVRHLAQLALEGFAPGSTPLSLPGIPDDSPALTSMAKAQLLRNGTALDQGCFAEELLKVVSHGNAVRNVINLWAGDEPLVFELVEQQCRATHRLRRYRIRYTHRVEHLLVGTTSENKIYWAWPL</sequence>
<dbReference type="Pfam" id="PF00144">
    <property type="entry name" value="Beta-lactamase"/>
    <property type="match status" value="1"/>
</dbReference>
<dbReference type="InterPro" id="IPR001466">
    <property type="entry name" value="Beta-lactam-related"/>
</dbReference>
<protein>
    <submittedName>
        <fullName evidence="2">CubicO group peptidase (Beta-lactamase class C family)</fullName>
    </submittedName>
</protein>
<organism evidence="2 3">
    <name type="scientific">Roseateles toxinivorans</name>
    <dbReference type="NCBI Taxonomy" id="270368"/>
    <lineage>
        <taxon>Bacteria</taxon>
        <taxon>Pseudomonadati</taxon>
        <taxon>Pseudomonadota</taxon>
        <taxon>Betaproteobacteria</taxon>
        <taxon>Burkholderiales</taxon>
        <taxon>Sphaerotilaceae</taxon>
        <taxon>Roseateles</taxon>
    </lineage>
</organism>
<dbReference type="AlphaFoldDB" id="A0A4R6QFD2"/>
<evidence type="ECO:0000259" key="1">
    <source>
        <dbReference type="Pfam" id="PF00144"/>
    </source>
</evidence>
<dbReference type="OrthoDB" id="9801061at2"/>
<gene>
    <name evidence="2" type="ORF">DES47_11423</name>
</gene>
<name>A0A4R6QFD2_9BURK</name>
<dbReference type="InParanoid" id="A0A4R6QFD2"/>
<proteinExistence type="predicted"/>
<evidence type="ECO:0000313" key="2">
    <source>
        <dbReference type="EMBL" id="TDP61251.1"/>
    </source>
</evidence>
<keyword evidence="3" id="KW-1185">Reference proteome</keyword>
<feature type="domain" description="Beta-lactamase-related" evidence="1">
    <location>
        <begin position="16"/>
        <end position="325"/>
    </location>
</feature>
<evidence type="ECO:0000313" key="3">
    <source>
        <dbReference type="Proteomes" id="UP000295361"/>
    </source>
</evidence>
<dbReference type="Gene3D" id="3.40.710.10">
    <property type="entry name" value="DD-peptidase/beta-lactamase superfamily"/>
    <property type="match status" value="1"/>
</dbReference>
<dbReference type="RefSeq" id="WP_133703768.1">
    <property type="nucleotide sequence ID" value="NZ_SNXS01000014.1"/>
</dbReference>
<dbReference type="InterPro" id="IPR050491">
    <property type="entry name" value="AmpC-like"/>
</dbReference>